<feature type="transmembrane region" description="Helical" evidence="1">
    <location>
        <begin position="181"/>
        <end position="200"/>
    </location>
</feature>
<reference evidence="2 3" key="1">
    <citation type="submission" date="2020-04" db="EMBL/GenBank/DDBJ databases">
        <title>MicrobeNet Type strains.</title>
        <authorList>
            <person name="Nicholson A.C."/>
        </authorList>
    </citation>
    <scope>NUCLEOTIDE SEQUENCE [LARGE SCALE GENOMIC DNA]</scope>
    <source>
        <strain evidence="2 3">DSM 45078</strain>
    </source>
</reference>
<comment type="caution">
    <text evidence="2">The sequence shown here is derived from an EMBL/GenBank/DDBJ whole genome shotgun (WGS) entry which is preliminary data.</text>
</comment>
<evidence type="ECO:0000256" key="1">
    <source>
        <dbReference type="SAM" id="Phobius"/>
    </source>
</evidence>
<proteinExistence type="predicted"/>
<accession>A0A846X9G5</accession>
<feature type="transmembrane region" description="Helical" evidence="1">
    <location>
        <begin position="137"/>
        <end position="161"/>
    </location>
</feature>
<keyword evidence="1" id="KW-0812">Transmembrane</keyword>
<dbReference type="RefSeq" id="WP_068048785.1">
    <property type="nucleotide sequence ID" value="NZ_JAAXOO010000002.1"/>
</dbReference>
<evidence type="ECO:0000313" key="3">
    <source>
        <dbReference type="Proteomes" id="UP000565715"/>
    </source>
</evidence>
<dbReference type="AlphaFoldDB" id="A0A846X9G5"/>
<sequence>MATSWRERRAERRVRPGDGRALTRFRWWQVLSRSQLALDVSAGSGTTTQYTVDVRQLGDGKDGEVRARLYRNGLQHAVSRMPARFSVENGTIEVAMGGFGLKRCHFVDTDDNETMLVPDPASAEGRRARLEENRPQLSRILGVLATLAVLVGMLVALLQLVEPITSIPQVRELVGGVQSPLRLPLAANIAVGVAAFLGSIERALRIRTSWLDNFAN</sequence>
<protein>
    <submittedName>
        <fullName evidence="2">Uncharacterized protein</fullName>
    </submittedName>
</protein>
<gene>
    <name evidence="2" type="ORF">HGA13_07300</name>
</gene>
<name>A0A846X9G5_9NOCA</name>
<evidence type="ECO:0000313" key="2">
    <source>
        <dbReference type="EMBL" id="NKY32881.1"/>
    </source>
</evidence>
<organism evidence="2 3">
    <name type="scientific">Nocardia speluncae</name>
    <dbReference type="NCBI Taxonomy" id="419477"/>
    <lineage>
        <taxon>Bacteria</taxon>
        <taxon>Bacillati</taxon>
        <taxon>Actinomycetota</taxon>
        <taxon>Actinomycetes</taxon>
        <taxon>Mycobacteriales</taxon>
        <taxon>Nocardiaceae</taxon>
        <taxon>Nocardia</taxon>
    </lineage>
</organism>
<keyword evidence="3" id="KW-1185">Reference proteome</keyword>
<keyword evidence="1" id="KW-1133">Transmembrane helix</keyword>
<dbReference type="EMBL" id="JAAXOO010000002">
    <property type="protein sequence ID" value="NKY32881.1"/>
    <property type="molecule type" value="Genomic_DNA"/>
</dbReference>
<dbReference type="Proteomes" id="UP000565715">
    <property type="component" value="Unassembled WGS sequence"/>
</dbReference>
<keyword evidence="1" id="KW-0472">Membrane</keyword>